<keyword evidence="1" id="KW-1133">Transmembrane helix</keyword>
<organism evidence="2 3">
    <name type="scientific">Anolis carolinensis</name>
    <name type="common">Green anole</name>
    <name type="synonym">American chameleon</name>
    <dbReference type="NCBI Taxonomy" id="28377"/>
    <lineage>
        <taxon>Eukaryota</taxon>
        <taxon>Metazoa</taxon>
        <taxon>Chordata</taxon>
        <taxon>Craniata</taxon>
        <taxon>Vertebrata</taxon>
        <taxon>Euteleostomi</taxon>
        <taxon>Lepidosauria</taxon>
        <taxon>Squamata</taxon>
        <taxon>Bifurcata</taxon>
        <taxon>Unidentata</taxon>
        <taxon>Episquamata</taxon>
        <taxon>Toxicofera</taxon>
        <taxon>Iguania</taxon>
        <taxon>Dactyloidae</taxon>
        <taxon>Anolis</taxon>
    </lineage>
</organism>
<sequence>VAFWRRARSHPLFSQDFLIHNHANIAFCLVLCVLVSLMFKVSSSPLPLLAPRSPLLCNGFTSITWVRLADKQV</sequence>
<feature type="transmembrane region" description="Helical" evidence="1">
    <location>
        <begin position="21"/>
        <end position="39"/>
    </location>
</feature>
<evidence type="ECO:0000313" key="2">
    <source>
        <dbReference type="Ensembl" id="ENSACAP00000025074.1"/>
    </source>
</evidence>
<accession>A0A803SQ34</accession>
<reference evidence="2" key="2">
    <citation type="submission" date="2025-08" db="UniProtKB">
        <authorList>
            <consortium name="Ensembl"/>
        </authorList>
    </citation>
    <scope>IDENTIFICATION</scope>
</reference>
<dbReference type="AlphaFoldDB" id="A0A803SQ34"/>
<dbReference type="Proteomes" id="UP000001646">
    <property type="component" value="Unplaced"/>
</dbReference>
<dbReference type="GO" id="GO:0006616">
    <property type="term" value="P:SRP-dependent cotranslational protein targeting to membrane, translocation"/>
    <property type="evidence" value="ECO:0007669"/>
    <property type="project" value="InterPro"/>
</dbReference>
<keyword evidence="3" id="KW-1185">Reference proteome</keyword>
<dbReference type="InterPro" id="IPR016447">
    <property type="entry name" value="Translocation_assoc_membrane"/>
</dbReference>
<dbReference type="PANTHER" id="PTHR12371:SF4">
    <property type="entry name" value="TRANSLOCATING CHAIN-ASSOCIATED MEMBRANE PROTEIN 2"/>
    <property type="match status" value="1"/>
</dbReference>
<reference evidence="2" key="1">
    <citation type="submission" date="2009-12" db="EMBL/GenBank/DDBJ databases">
        <title>The Genome Sequence of Anolis carolinensis (Green Anole Lizard).</title>
        <authorList>
            <consortium name="The Genome Sequencing Platform"/>
            <person name="Di Palma F."/>
            <person name="Alfoldi J."/>
            <person name="Heiman D."/>
            <person name="Young S."/>
            <person name="Grabherr M."/>
            <person name="Johnson J."/>
            <person name="Lander E.S."/>
            <person name="Lindblad-Toh K."/>
        </authorList>
    </citation>
    <scope>NUCLEOTIDE SEQUENCE [LARGE SCALE GENOMIC DNA]</scope>
    <source>
        <strain evidence="2">JBL SC #1</strain>
    </source>
</reference>
<reference evidence="2" key="3">
    <citation type="submission" date="2025-09" db="UniProtKB">
        <authorList>
            <consortium name="Ensembl"/>
        </authorList>
    </citation>
    <scope>IDENTIFICATION</scope>
</reference>
<dbReference type="GeneTree" id="ENSGT00940000182083"/>
<dbReference type="Ensembl" id="ENSACAT00000049404.1">
    <property type="protein sequence ID" value="ENSACAP00000025074.1"/>
    <property type="gene ID" value="ENSACAG00000045134.1"/>
</dbReference>
<protein>
    <submittedName>
        <fullName evidence="2">Uncharacterized protein</fullName>
    </submittedName>
</protein>
<name>A0A803SQ34_ANOCA</name>
<evidence type="ECO:0000313" key="3">
    <source>
        <dbReference type="Proteomes" id="UP000001646"/>
    </source>
</evidence>
<proteinExistence type="predicted"/>
<keyword evidence="1" id="KW-0812">Transmembrane</keyword>
<evidence type="ECO:0000256" key="1">
    <source>
        <dbReference type="SAM" id="Phobius"/>
    </source>
</evidence>
<keyword evidence="1" id="KW-0472">Membrane</keyword>
<dbReference type="PANTHER" id="PTHR12371">
    <property type="entry name" value="TRANSLOCATION ASSOCIATED MEMBRANE PROTEIN"/>
    <property type="match status" value="1"/>
</dbReference>
<dbReference type="InParanoid" id="A0A803SQ34"/>